<gene>
    <name evidence="1" type="ORF">H4N64_39375</name>
</gene>
<dbReference type="InterPro" id="IPR046036">
    <property type="entry name" value="DUF5994"/>
</dbReference>
<dbReference type="RefSeq" id="WP_186287420.1">
    <property type="nucleotide sequence ID" value="NZ_JACMSF010000078.1"/>
</dbReference>
<reference evidence="1 2" key="1">
    <citation type="submission" date="2020-08" db="EMBL/GenBank/DDBJ databases">
        <title>Streptomyces sp. PSKA01 genome sequencing and assembly.</title>
        <authorList>
            <person name="Mandal S."/>
            <person name="Maiti P.K."/>
            <person name="Das P."/>
        </authorList>
    </citation>
    <scope>NUCLEOTIDE SEQUENCE [LARGE SCALE GENOMIC DNA]</scope>
    <source>
        <strain evidence="1 2">PSKA01</strain>
    </source>
</reference>
<comment type="caution">
    <text evidence="1">The sequence shown here is derived from an EMBL/GenBank/DDBJ whole genome shotgun (WGS) entry which is preliminary data.</text>
</comment>
<keyword evidence="2" id="KW-1185">Reference proteome</keyword>
<accession>A0A7X1JC16</accession>
<dbReference type="AlphaFoldDB" id="A0A7X1JC16"/>
<proteinExistence type="predicted"/>
<dbReference type="Pfam" id="PF19457">
    <property type="entry name" value="DUF5994"/>
    <property type="match status" value="1"/>
</dbReference>
<protein>
    <submittedName>
        <fullName evidence="1">Uncharacterized protein</fullName>
    </submittedName>
</protein>
<organism evidence="1 2">
    <name type="scientific">Streptomyces cupreus</name>
    <dbReference type="NCBI Taxonomy" id="2759956"/>
    <lineage>
        <taxon>Bacteria</taxon>
        <taxon>Bacillati</taxon>
        <taxon>Actinomycetota</taxon>
        <taxon>Actinomycetes</taxon>
        <taxon>Kitasatosporales</taxon>
        <taxon>Streptomycetaceae</taxon>
        <taxon>Streptomyces</taxon>
    </lineage>
</organism>
<evidence type="ECO:0000313" key="2">
    <source>
        <dbReference type="Proteomes" id="UP000584670"/>
    </source>
</evidence>
<name>A0A7X1JC16_9ACTN</name>
<dbReference type="Proteomes" id="UP000584670">
    <property type="component" value="Unassembled WGS sequence"/>
</dbReference>
<sequence length="132" mass="14259">MTTALQSPIPSHPLLRLRLASRSGMPRPIDGAWWPRSYDLLAELPSLLAGLPRAWGHITSVTVNGATWSAAPGRMLVSNQVVRLRRTVAASAQHTIVLLAPGRGRWDLLVVPPDTTEETAEPLMAAAARGRD</sequence>
<dbReference type="EMBL" id="JACMSF010000078">
    <property type="protein sequence ID" value="MBC2907474.1"/>
    <property type="molecule type" value="Genomic_DNA"/>
</dbReference>
<evidence type="ECO:0000313" key="1">
    <source>
        <dbReference type="EMBL" id="MBC2907474.1"/>
    </source>
</evidence>